<dbReference type="InterPro" id="IPR036869">
    <property type="entry name" value="J_dom_sf"/>
</dbReference>
<reference evidence="9" key="1">
    <citation type="submission" date="2025-08" db="UniProtKB">
        <authorList>
            <consortium name="Ensembl"/>
        </authorList>
    </citation>
    <scope>IDENTIFICATION</scope>
</reference>
<dbReference type="AlphaFoldDB" id="A0A3B3D7H8"/>
<dbReference type="Gene3D" id="1.10.287.110">
    <property type="entry name" value="DnaJ domain"/>
    <property type="match status" value="1"/>
</dbReference>
<dbReference type="PROSITE" id="PS50157">
    <property type="entry name" value="ZINC_FINGER_C2H2_2"/>
    <property type="match status" value="1"/>
</dbReference>
<keyword evidence="1" id="KW-0479">Metal-binding</keyword>
<dbReference type="GO" id="GO:0003676">
    <property type="term" value="F:nucleic acid binding"/>
    <property type="evidence" value="ECO:0007669"/>
    <property type="project" value="InterPro"/>
</dbReference>
<dbReference type="GeneTree" id="ENSGT00510000047097"/>
<dbReference type="Proteomes" id="UP000261560">
    <property type="component" value="Unplaced"/>
</dbReference>
<dbReference type="OMA" id="RANHEES"/>
<feature type="compositionally biased region" description="Basic residues" evidence="6">
    <location>
        <begin position="487"/>
        <end position="496"/>
    </location>
</feature>
<dbReference type="InterPro" id="IPR018253">
    <property type="entry name" value="DnaJ_domain_CS"/>
</dbReference>
<feature type="region of interest" description="Disordered" evidence="6">
    <location>
        <begin position="281"/>
        <end position="300"/>
    </location>
</feature>
<dbReference type="Pfam" id="PF21884">
    <property type="entry name" value="ZUO1-like_ZHD"/>
    <property type="match status" value="1"/>
</dbReference>
<dbReference type="InterPro" id="IPR001623">
    <property type="entry name" value="DnaJ_domain"/>
</dbReference>
<feature type="compositionally biased region" description="Acidic residues" evidence="6">
    <location>
        <begin position="360"/>
        <end position="372"/>
    </location>
</feature>
<dbReference type="SMART" id="SM00355">
    <property type="entry name" value="ZnF_C2H2"/>
    <property type="match status" value="2"/>
</dbReference>
<dbReference type="GO" id="GO:0005737">
    <property type="term" value="C:cytoplasm"/>
    <property type="evidence" value="ECO:0007669"/>
    <property type="project" value="TreeGrafter"/>
</dbReference>
<dbReference type="Gene3D" id="3.30.160.60">
    <property type="entry name" value="Classic Zinc Finger"/>
    <property type="match status" value="1"/>
</dbReference>
<evidence type="ECO:0000313" key="9">
    <source>
        <dbReference type="Ensembl" id="ENSOMEP00000026048.1"/>
    </source>
</evidence>
<evidence type="ECO:0000256" key="3">
    <source>
        <dbReference type="ARBA" id="ARBA00022833"/>
    </source>
</evidence>
<evidence type="ECO:0000313" key="10">
    <source>
        <dbReference type="Proteomes" id="UP000261560"/>
    </source>
</evidence>
<accession>A0A3B3D7H8</accession>
<dbReference type="SUPFAM" id="SSF57667">
    <property type="entry name" value="beta-beta-alpha zinc fingers"/>
    <property type="match status" value="1"/>
</dbReference>
<dbReference type="PROSITE" id="PS00028">
    <property type="entry name" value="ZINC_FINGER_C2H2_1"/>
    <property type="match status" value="2"/>
</dbReference>
<evidence type="ECO:0000256" key="6">
    <source>
        <dbReference type="SAM" id="MobiDB-lite"/>
    </source>
</evidence>
<dbReference type="STRING" id="30732.ENSOMEP00000026048"/>
<dbReference type="FunFam" id="1.10.287.110:FF:000046">
    <property type="entry name" value="dnaJ homolog subfamily C member 21"/>
    <property type="match status" value="1"/>
</dbReference>
<dbReference type="PRINTS" id="PR00625">
    <property type="entry name" value="JDOMAIN"/>
</dbReference>
<sequence length="496" mass="58319">MKCHYDILGVKRDAGDDDLKKAYRKLALKWHPDKNLDNAEEAAEQFKLIQAAYDVLSDPQERAWYDNHRDALLKGGLSGDYEDDSIDLLQYFTVTCYSGYGDDEKGFYTVYRNLFESIVKEELEHSRMEDEEEEEEFPSFGDSQSDYDTVVHEFYAHWQSFCTRKNFAWKEEYDTRQASNRWEKRAMEKENKKTREKARKERNDLVRQLVAFVRKRDRRVQAHRKLVEEQNAEKIKKVEEQRRQQKLQQAKLAEEYKEQSWAAMSELEKELQQIEAEYGEEFGDVSESEEDEPNGDDLTLDEYDDLYCPACDKSFKSDKAMKNHEKSKKHREMVVLLRQQLEEEEDSLALNEDGAKDGENENDLEEEEEEEEEKPRQRPCLSLMWRGPYHEKMATKFPSFGYFLWVKKTFFFHSSSGKTKGKKGGGKDRMRTAKPQNADQVPEKELNLRCVTCNNEFSTRNKLFDHLKTSGHATALSANGQQTSASKSKKDKKKNR</sequence>
<dbReference type="PROSITE" id="PS00636">
    <property type="entry name" value="DNAJ_1"/>
    <property type="match status" value="1"/>
</dbReference>
<keyword evidence="3" id="KW-0862">Zinc</keyword>
<keyword evidence="2 5" id="KW-0863">Zinc-finger</keyword>
<organism evidence="9 10">
    <name type="scientific">Oryzias melastigma</name>
    <name type="common">Marine medaka</name>
    <dbReference type="NCBI Taxonomy" id="30732"/>
    <lineage>
        <taxon>Eukaryota</taxon>
        <taxon>Metazoa</taxon>
        <taxon>Chordata</taxon>
        <taxon>Craniata</taxon>
        <taxon>Vertebrata</taxon>
        <taxon>Euteleostomi</taxon>
        <taxon>Actinopterygii</taxon>
        <taxon>Neopterygii</taxon>
        <taxon>Teleostei</taxon>
        <taxon>Neoteleostei</taxon>
        <taxon>Acanthomorphata</taxon>
        <taxon>Ovalentaria</taxon>
        <taxon>Atherinomorphae</taxon>
        <taxon>Beloniformes</taxon>
        <taxon>Adrianichthyidae</taxon>
        <taxon>Oryziinae</taxon>
        <taxon>Oryzias</taxon>
    </lineage>
</organism>
<name>A0A3B3D7H8_ORYME</name>
<dbReference type="SMART" id="SM00271">
    <property type="entry name" value="DnaJ"/>
    <property type="match status" value="1"/>
</dbReference>
<dbReference type="PaxDb" id="30732-ENSOMEP00000026048"/>
<dbReference type="CDD" id="cd06257">
    <property type="entry name" value="DnaJ"/>
    <property type="match status" value="1"/>
</dbReference>
<feature type="region of interest" description="Disordered" evidence="6">
    <location>
        <begin position="473"/>
        <end position="496"/>
    </location>
</feature>
<dbReference type="GO" id="GO:0008270">
    <property type="term" value="F:zinc ion binding"/>
    <property type="evidence" value="ECO:0007669"/>
    <property type="project" value="UniProtKB-KW"/>
</dbReference>
<evidence type="ECO:0000259" key="7">
    <source>
        <dbReference type="PROSITE" id="PS50076"/>
    </source>
</evidence>
<dbReference type="Ensembl" id="ENSOMET00000005551.1">
    <property type="protein sequence ID" value="ENSOMEP00000026048.1"/>
    <property type="gene ID" value="ENSOMEG00000007657.1"/>
</dbReference>
<evidence type="ECO:0000259" key="8">
    <source>
        <dbReference type="PROSITE" id="PS50157"/>
    </source>
</evidence>
<dbReference type="PROSITE" id="PS50076">
    <property type="entry name" value="DNAJ_2"/>
    <property type="match status" value="1"/>
</dbReference>
<evidence type="ECO:0000256" key="2">
    <source>
        <dbReference type="ARBA" id="ARBA00022771"/>
    </source>
</evidence>
<evidence type="ECO:0000256" key="5">
    <source>
        <dbReference type="PROSITE-ProRule" id="PRU00042"/>
    </source>
</evidence>
<dbReference type="InterPro" id="IPR054076">
    <property type="entry name" value="ZUO1-like_ZHD"/>
</dbReference>
<reference evidence="9" key="2">
    <citation type="submission" date="2025-09" db="UniProtKB">
        <authorList>
            <consortium name="Ensembl"/>
        </authorList>
    </citation>
    <scope>IDENTIFICATION</scope>
</reference>
<dbReference type="SMART" id="SM00451">
    <property type="entry name" value="ZnF_U1"/>
    <property type="match status" value="1"/>
</dbReference>
<dbReference type="SUPFAM" id="SSF46565">
    <property type="entry name" value="Chaperone J-domain"/>
    <property type="match status" value="1"/>
</dbReference>
<feature type="domain" description="C2H2-type" evidence="8">
    <location>
        <begin position="306"/>
        <end position="330"/>
    </location>
</feature>
<keyword evidence="10" id="KW-1185">Reference proteome</keyword>
<evidence type="ECO:0000256" key="4">
    <source>
        <dbReference type="ARBA" id="ARBA00074367"/>
    </source>
</evidence>
<evidence type="ECO:0000256" key="1">
    <source>
        <dbReference type="ARBA" id="ARBA00022723"/>
    </source>
</evidence>
<dbReference type="Pfam" id="PF12171">
    <property type="entry name" value="zf-C2H2_jaz"/>
    <property type="match status" value="1"/>
</dbReference>
<dbReference type="InterPro" id="IPR013087">
    <property type="entry name" value="Znf_C2H2_type"/>
</dbReference>
<dbReference type="InterPro" id="IPR036236">
    <property type="entry name" value="Znf_C2H2_sf"/>
</dbReference>
<dbReference type="InterPro" id="IPR003604">
    <property type="entry name" value="Matrin/U1-like-C_Znf_C2H2"/>
</dbReference>
<protein>
    <recommendedName>
        <fullName evidence="4">DnaJ homolog subfamily C member 21</fullName>
    </recommendedName>
</protein>
<feature type="region of interest" description="Disordered" evidence="6">
    <location>
        <begin position="342"/>
        <end position="379"/>
    </location>
</feature>
<feature type="region of interest" description="Disordered" evidence="6">
    <location>
        <begin position="416"/>
        <end position="441"/>
    </location>
</feature>
<dbReference type="Pfam" id="PF00226">
    <property type="entry name" value="DnaJ"/>
    <property type="match status" value="1"/>
</dbReference>
<dbReference type="InterPro" id="IPR022755">
    <property type="entry name" value="Znf_C2H2_jaz"/>
</dbReference>
<feature type="domain" description="J" evidence="7">
    <location>
        <begin position="3"/>
        <end position="69"/>
    </location>
</feature>
<proteinExistence type="predicted"/>